<evidence type="ECO:0000259" key="13">
    <source>
        <dbReference type="Pfam" id="PF01593"/>
    </source>
</evidence>
<evidence type="ECO:0000256" key="3">
    <source>
        <dbReference type="ARBA" id="ARBA00002185"/>
    </source>
</evidence>
<dbReference type="Gene3D" id="3.90.660.20">
    <property type="entry name" value="Protoporphyrinogen oxidase, mitochondrial, domain 2"/>
    <property type="match status" value="1"/>
</dbReference>
<keyword evidence="12" id="KW-0963">Cytoplasm</keyword>
<dbReference type="EMBL" id="VFQF01000001">
    <property type="protein sequence ID" value="TQN47654.1"/>
    <property type="molecule type" value="Genomic_DNA"/>
</dbReference>
<name>A0A543PUA5_9MICO</name>
<dbReference type="SUPFAM" id="SSF51905">
    <property type="entry name" value="FAD/NAD(P)-binding domain"/>
    <property type="match status" value="1"/>
</dbReference>
<comment type="subcellular location">
    <subcellularLocation>
        <location evidence="12">Cytoplasm</location>
    </subcellularLocation>
</comment>
<feature type="domain" description="Amine oxidase" evidence="13">
    <location>
        <begin position="12"/>
        <end position="457"/>
    </location>
</feature>
<comment type="cofactor">
    <cofactor evidence="2 12">
        <name>FAD</name>
        <dbReference type="ChEBI" id="CHEBI:57692"/>
    </cofactor>
</comment>
<dbReference type="Gene3D" id="3.50.50.60">
    <property type="entry name" value="FAD/NAD(P)-binding domain"/>
    <property type="match status" value="1"/>
</dbReference>
<dbReference type="AlphaFoldDB" id="A0A543PUA5"/>
<evidence type="ECO:0000256" key="9">
    <source>
        <dbReference type="ARBA" id="ARBA00022827"/>
    </source>
</evidence>
<evidence type="ECO:0000313" key="14">
    <source>
        <dbReference type="EMBL" id="TQN47654.1"/>
    </source>
</evidence>
<proteinExistence type="inferred from homology"/>
<sequence>MRRKVAVIGGGIAGLAAAWELARHDTDISVTVYEGSDRVGGKLRLEQVGGALVDVGAESVLARRPEALTLFEEIGVDGRTTHPAAVGATIVSGGRRWPMPSGTVMGVPSDPESVRGLLTDAEVQRLSDEPLAPLTADDVSVGDFVDVRLGPAVTDKLVEPLLAGVYAGHARRISLDMAVPALSRAAHEGRSLLEVAREAQLAALSAPTAVLPVFATLVGGLGTLPPALEAALLDAGVEVRTRAVVRELRPDGDGWVVGAGPTTAVVEERHDAVVIAVPAHPTARLLTDIAPTAAGQLARIDYASMAIITLAVDGRPDALAGTSGFLVPPVEGLTIKAATFSTTKWPWLADAHPGRTWLRASIGRHGEEASLQHDDAVLVETALTDLRKVVGDLPDPVAAHVQRWGGGLPQYAVGHRRVIEVARRDLPPTITLAGAAYDGVGIPACIASGRAAARALLTP</sequence>
<dbReference type="GO" id="GO:0006783">
    <property type="term" value="P:heme biosynthetic process"/>
    <property type="evidence" value="ECO:0007669"/>
    <property type="project" value="UniProtKB-UniRule"/>
</dbReference>
<evidence type="ECO:0000256" key="11">
    <source>
        <dbReference type="ARBA" id="ARBA00023133"/>
    </source>
</evidence>
<comment type="caution">
    <text evidence="14">The sequence shown here is derived from an EMBL/GenBank/DDBJ whole genome shotgun (WGS) entry which is preliminary data.</text>
</comment>
<dbReference type="RefSeq" id="WP_141820036.1">
    <property type="nucleotide sequence ID" value="NZ_BAAAQC010000005.1"/>
</dbReference>
<comment type="pathway">
    <text evidence="4 12">Porphyrin-containing compound metabolism; protoheme biosynthesis.</text>
</comment>
<evidence type="ECO:0000256" key="1">
    <source>
        <dbReference type="ARBA" id="ARBA00001755"/>
    </source>
</evidence>
<dbReference type="Gene3D" id="1.10.3110.10">
    <property type="entry name" value="protoporphyrinogen ix oxidase, domain 3"/>
    <property type="match status" value="1"/>
</dbReference>
<evidence type="ECO:0000256" key="12">
    <source>
        <dbReference type="RuleBase" id="RU364052"/>
    </source>
</evidence>
<gene>
    <name evidence="14" type="ORF">FHX52_0757</name>
</gene>
<evidence type="ECO:0000256" key="10">
    <source>
        <dbReference type="ARBA" id="ARBA00023002"/>
    </source>
</evidence>
<dbReference type="PANTHER" id="PTHR42923">
    <property type="entry name" value="PROTOPORPHYRINOGEN OXIDASE"/>
    <property type="match status" value="1"/>
</dbReference>
<protein>
    <recommendedName>
        <fullName evidence="7 12">Coproporphyrinogen III oxidase</fullName>
        <ecNumber evidence="6 12">1.3.3.15</ecNumber>
    </recommendedName>
</protein>
<dbReference type="NCBIfam" id="TIGR00562">
    <property type="entry name" value="proto_IX_ox"/>
    <property type="match status" value="1"/>
</dbReference>
<dbReference type="EC" id="1.3.3.15" evidence="6 12"/>
<dbReference type="PANTHER" id="PTHR42923:SF3">
    <property type="entry name" value="PROTOPORPHYRINOGEN OXIDASE"/>
    <property type="match status" value="1"/>
</dbReference>
<evidence type="ECO:0000256" key="8">
    <source>
        <dbReference type="ARBA" id="ARBA00022630"/>
    </source>
</evidence>
<dbReference type="InterPro" id="IPR036188">
    <property type="entry name" value="FAD/NAD-bd_sf"/>
</dbReference>
<evidence type="ECO:0000256" key="7">
    <source>
        <dbReference type="ARBA" id="ARBA00019046"/>
    </source>
</evidence>
<dbReference type="Pfam" id="PF01593">
    <property type="entry name" value="Amino_oxidase"/>
    <property type="match status" value="1"/>
</dbReference>
<dbReference type="UniPathway" id="UPA00252"/>
<evidence type="ECO:0000256" key="4">
    <source>
        <dbReference type="ARBA" id="ARBA00004744"/>
    </source>
</evidence>
<evidence type="ECO:0000313" key="15">
    <source>
        <dbReference type="Proteomes" id="UP000320085"/>
    </source>
</evidence>
<dbReference type="GO" id="GO:0005737">
    <property type="term" value="C:cytoplasm"/>
    <property type="evidence" value="ECO:0007669"/>
    <property type="project" value="UniProtKB-SubCell"/>
</dbReference>
<reference evidence="14 15" key="1">
    <citation type="submission" date="2019-06" db="EMBL/GenBank/DDBJ databases">
        <title>Sequencing the genomes of 1000 actinobacteria strains.</title>
        <authorList>
            <person name="Klenk H.-P."/>
        </authorList>
    </citation>
    <scope>NUCLEOTIDE SEQUENCE [LARGE SCALE GENOMIC DNA]</scope>
    <source>
        <strain evidence="14 15">DSM 21776</strain>
    </source>
</reference>
<accession>A0A543PUA5</accession>
<comment type="catalytic activity">
    <reaction evidence="1">
        <text>coproporphyrinogen III + 3 O2 = coproporphyrin III + 3 H2O2</text>
        <dbReference type="Rhea" id="RHEA:43436"/>
        <dbReference type="ChEBI" id="CHEBI:15379"/>
        <dbReference type="ChEBI" id="CHEBI:16240"/>
        <dbReference type="ChEBI" id="CHEBI:57309"/>
        <dbReference type="ChEBI" id="CHEBI:131725"/>
        <dbReference type="EC" id="1.3.3.15"/>
    </reaction>
    <physiologicalReaction direction="left-to-right" evidence="1">
        <dbReference type="Rhea" id="RHEA:43437"/>
    </physiologicalReaction>
</comment>
<dbReference type="PRINTS" id="PR00419">
    <property type="entry name" value="ADXRDTASE"/>
</dbReference>
<keyword evidence="11 12" id="KW-0350">Heme biosynthesis</keyword>
<dbReference type="InterPro" id="IPR002937">
    <property type="entry name" value="Amino_oxidase"/>
</dbReference>
<dbReference type="GO" id="GO:0004729">
    <property type="term" value="F:oxygen-dependent protoporphyrinogen oxidase activity"/>
    <property type="evidence" value="ECO:0007669"/>
    <property type="project" value="UniProtKB-UniRule"/>
</dbReference>
<keyword evidence="10 12" id="KW-0560">Oxidoreductase</keyword>
<evidence type="ECO:0000256" key="2">
    <source>
        <dbReference type="ARBA" id="ARBA00001974"/>
    </source>
</evidence>
<keyword evidence="9 12" id="KW-0274">FAD</keyword>
<organism evidence="14 15">
    <name type="scientific">Humibacillus xanthopallidus</name>
    <dbReference type="NCBI Taxonomy" id="412689"/>
    <lineage>
        <taxon>Bacteria</taxon>
        <taxon>Bacillati</taxon>
        <taxon>Actinomycetota</taxon>
        <taxon>Actinomycetes</taxon>
        <taxon>Micrococcales</taxon>
        <taxon>Intrasporangiaceae</taxon>
        <taxon>Humibacillus</taxon>
    </lineage>
</organism>
<dbReference type="SUPFAM" id="SSF54373">
    <property type="entry name" value="FAD-linked reductases, C-terminal domain"/>
    <property type="match status" value="1"/>
</dbReference>
<dbReference type="InterPro" id="IPR004572">
    <property type="entry name" value="Protoporphyrinogen_oxidase"/>
</dbReference>
<evidence type="ECO:0000256" key="5">
    <source>
        <dbReference type="ARBA" id="ARBA00008310"/>
    </source>
</evidence>
<evidence type="ECO:0000256" key="6">
    <source>
        <dbReference type="ARBA" id="ARBA00012402"/>
    </source>
</evidence>
<comment type="function">
    <text evidence="3 12">Involved in coproporphyrin-dependent heme b biosynthesis. Catalyzes the oxidation of coproporphyrinogen III to coproporphyrin III.</text>
</comment>
<dbReference type="Proteomes" id="UP000320085">
    <property type="component" value="Unassembled WGS sequence"/>
</dbReference>
<dbReference type="OrthoDB" id="3450553at2"/>
<comment type="similarity">
    <text evidence="5 12">Belongs to the protoporphyrinogen/coproporphyrinogen oxidase family. Coproporphyrinogen III oxidase subfamily.</text>
</comment>
<keyword evidence="8 12" id="KW-0285">Flavoprotein</keyword>
<dbReference type="InterPro" id="IPR050464">
    <property type="entry name" value="Zeta_carotene_desat/Oxidored"/>
</dbReference>